<dbReference type="InterPro" id="IPR058163">
    <property type="entry name" value="LysR-type_TF_proteobact-type"/>
</dbReference>
<dbReference type="SUPFAM" id="SSF46785">
    <property type="entry name" value="Winged helix' DNA-binding domain"/>
    <property type="match status" value="1"/>
</dbReference>
<dbReference type="Pfam" id="PF03466">
    <property type="entry name" value="LysR_substrate"/>
    <property type="match status" value="1"/>
</dbReference>
<dbReference type="GO" id="GO:0043565">
    <property type="term" value="F:sequence-specific DNA binding"/>
    <property type="evidence" value="ECO:0007669"/>
    <property type="project" value="TreeGrafter"/>
</dbReference>
<dbReference type="EMBL" id="CP013068">
    <property type="protein sequence ID" value="ALV28934.1"/>
    <property type="molecule type" value="Genomic_DNA"/>
</dbReference>
<dbReference type="Gene3D" id="1.10.10.10">
    <property type="entry name" value="Winged helix-like DNA-binding domain superfamily/Winged helix DNA-binding domain"/>
    <property type="match status" value="1"/>
</dbReference>
<sequence>MDRLAELEVFTQIADAGSLTRAADALGLSVSGVSRHLTSLENRLGVRLVQRTTRQLFLTGEGERFAASAREILSSLNEAETSVSAVSAEPRGTIRVGASLAFAKLHLMPVIREFRARYPLVNIELQASNRYYDMIENGLDLAIRTRRGEADSSITIRKLAETQRTLAASPDYIAARGAPVHPHDLADHDLLLYSLADDWENLTFTRGNESMRLPVSGTMVCNDGLLLRQAARDGLGIVVQPSYVLHDDLQSGRLVKVLEGWHLPRLSMNLAFPSRAHMPARTRLFIDALVEYFRRNNFEALW</sequence>
<dbReference type="SUPFAM" id="SSF53850">
    <property type="entry name" value="Periplasmic binding protein-like II"/>
    <property type="match status" value="1"/>
</dbReference>
<proteinExistence type="inferred from homology"/>
<evidence type="ECO:0000256" key="2">
    <source>
        <dbReference type="ARBA" id="ARBA00023015"/>
    </source>
</evidence>
<dbReference type="PANTHER" id="PTHR30537:SF35">
    <property type="entry name" value="TRANSCRIPTIONAL REGULATORY PROTEIN"/>
    <property type="match status" value="1"/>
</dbReference>
<dbReference type="FunFam" id="1.10.10.10:FF:000001">
    <property type="entry name" value="LysR family transcriptional regulator"/>
    <property type="match status" value="1"/>
</dbReference>
<accession>A0A0U3P5J5</accession>
<evidence type="ECO:0000259" key="5">
    <source>
        <dbReference type="PROSITE" id="PS50931"/>
    </source>
</evidence>
<feature type="domain" description="HTH lysR-type" evidence="5">
    <location>
        <begin position="1"/>
        <end position="59"/>
    </location>
</feature>
<dbReference type="PROSITE" id="PS50931">
    <property type="entry name" value="HTH_LYSR"/>
    <property type="match status" value="1"/>
</dbReference>
<dbReference type="RefSeq" id="WP_058899896.1">
    <property type="nucleotide sequence ID" value="NZ_CP013068.1"/>
</dbReference>
<gene>
    <name evidence="6" type="ORF">APZ00_19345</name>
</gene>
<dbReference type="GO" id="GO:0003700">
    <property type="term" value="F:DNA-binding transcription factor activity"/>
    <property type="evidence" value="ECO:0007669"/>
    <property type="project" value="InterPro"/>
</dbReference>
<keyword evidence="2" id="KW-0805">Transcription regulation</keyword>
<dbReference type="AlphaFoldDB" id="A0A0U3P5J5"/>
<dbReference type="InterPro" id="IPR005119">
    <property type="entry name" value="LysR_subst-bd"/>
</dbReference>
<organism evidence="6 7">
    <name type="scientific">Pannonibacter phragmitetus</name>
    <dbReference type="NCBI Taxonomy" id="121719"/>
    <lineage>
        <taxon>Bacteria</taxon>
        <taxon>Pseudomonadati</taxon>
        <taxon>Pseudomonadota</taxon>
        <taxon>Alphaproteobacteria</taxon>
        <taxon>Hyphomicrobiales</taxon>
        <taxon>Stappiaceae</taxon>
        <taxon>Pannonibacter</taxon>
    </lineage>
</organism>
<dbReference type="Gene3D" id="3.40.190.290">
    <property type="match status" value="1"/>
</dbReference>
<dbReference type="STRING" id="121719.APZ00_19345"/>
<evidence type="ECO:0000256" key="1">
    <source>
        <dbReference type="ARBA" id="ARBA00009437"/>
    </source>
</evidence>
<comment type="similarity">
    <text evidence="1">Belongs to the LysR transcriptional regulatory family.</text>
</comment>
<dbReference type="CDD" id="cd08422">
    <property type="entry name" value="PBP2_CrgA_like"/>
    <property type="match status" value="1"/>
</dbReference>
<dbReference type="Proteomes" id="UP000064921">
    <property type="component" value="Chromosome"/>
</dbReference>
<dbReference type="GO" id="GO:0006351">
    <property type="term" value="P:DNA-templated transcription"/>
    <property type="evidence" value="ECO:0007669"/>
    <property type="project" value="TreeGrafter"/>
</dbReference>
<evidence type="ECO:0000256" key="3">
    <source>
        <dbReference type="ARBA" id="ARBA00023125"/>
    </source>
</evidence>
<dbReference type="PANTHER" id="PTHR30537">
    <property type="entry name" value="HTH-TYPE TRANSCRIPTIONAL REGULATOR"/>
    <property type="match status" value="1"/>
</dbReference>
<reference evidence="6 7" key="1">
    <citation type="submission" date="2015-10" db="EMBL/GenBank/DDBJ databases">
        <title>The world's first case of liver abscess caused by Pannonibacter phragmitetus.</title>
        <authorList>
            <person name="Ming D."/>
            <person name="Wang M."/>
            <person name="Zhou Y."/>
            <person name="Jiang T."/>
            <person name="Hu S."/>
        </authorList>
    </citation>
    <scope>NUCLEOTIDE SEQUENCE [LARGE SCALE GENOMIC DNA]</scope>
    <source>
        <strain evidence="6 7">31801</strain>
    </source>
</reference>
<dbReference type="InterPro" id="IPR000847">
    <property type="entry name" value="LysR_HTH_N"/>
</dbReference>
<evidence type="ECO:0000313" key="7">
    <source>
        <dbReference type="Proteomes" id="UP000064921"/>
    </source>
</evidence>
<dbReference type="eggNOG" id="COG0583">
    <property type="taxonomic scope" value="Bacteria"/>
</dbReference>
<dbReference type="Pfam" id="PF00126">
    <property type="entry name" value="HTH_1"/>
    <property type="match status" value="1"/>
</dbReference>
<keyword evidence="7" id="KW-1185">Reference proteome</keyword>
<keyword evidence="4" id="KW-0804">Transcription</keyword>
<dbReference type="InterPro" id="IPR036388">
    <property type="entry name" value="WH-like_DNA-bd_sf"/>
</dbReference>
<evidence type="ECO:0000313" key="6">
    <source>
        <dbReference type="EMBL" id="ALV28934.1"/>
    </source>
</evidence>
<evidence type="ECO:0000256" key="4">
    <source>
        <dbReference type="ARBA" id="ARBA00023163"/>
    </source>
</evidence>
<dbReference type="KEGG" id="pphr:APZ00_19345"/>
<dbReference type="InterPro" id="IPR036390">
    <property type="entry name" value="WH_DNA-bd_sf"/>
</dbReference>
<name>A0A0U3P5J5_9HYPH</name>
<protein>
    <submittedName>
        <fullName evidence="6">LysR family transcriptional regulator</fullName>
    </submittedName>
</protein>
<keyword evidence="3" id="KW-0238">DNA-binding</keyword>